<accession>A0A1R2BPY0</accession>
<keyword evidence="3" id="KW-1185">Reference proteome</keyword>
<feature type="compositionally biased region" description="Basic and acidic residues" evidence="1">
    <location>
        <begin position="210"/>
        <end position="232"/>
    </location>
</feature>
<proteinExistence type="predicted"/>
<evidence type="ECO:0000256" key="1">
    <source>
        <dbReference type="SAM" id="MobiDB-lite"/>
    </source>
</evidence>
<evidence type="ECO:0000313" key="3">
    <source>
        <dbReference type="Proteomes" id="UP000187209"/>
    </source>
</evidence>
<feature type="region of interest" description="Disordered" evidence="1">
    <location>
        <begin position="201"/>
        <end position="239"/>
    </location>
</feature>
<gene>
    <name evidence="2" type="ORF">SteCoe_21253</name>
</gene>
<dbReference type="EMBL" id="MPUH01000500">
    <property type="protein sequence ID" value="OMJ78852.1"/>
    <property type="molecule type" value="Genomic_DNA"/>
</dbReference>
<comment type="caution">
    <text evidence="2">The sequence shown here is derived from an EMBL/GenBank/DDBJ whole genome shotgun (WGS) entry which is preliminary data.</text>
</comment>
<dbReference type="Proteomes" id="UP000187209">
    <property type="component" value="Unassembled WGS sequence"/>
</dbReference>
<evidence type="ECO:0000313" key="2">
    <source>
        <dbReference type="EMBL" id="OMJ78852.1"/>
    </source>
</evidence>
<organism evidence="2 3">
    <name type="scientific">Stentor coeruleus</name>
    <dbReference type="NCBI Taxonomy" id="5963"/>
    <lineage>
        <taxon>Eukaryota</taxon>
        <taxon>Sar</taxon>
        <taxon>Alveolata</taxon>
        <taxon>Ciliophora</taxon>
        <taxon>Postciliodesmatophora</taxon>
        <taxon>Heterotrichea</taxon>
        <taxon>Heterotrichida</taxon>
        <taxon>Stentoridae</taxon>
        <taxon>Stentor</taxon>
    </lineage>
</organism>
<sequence>MGNSSCACTNREYIPQSLSKLSKILSFQEEAIRVDNYTKDFESIKSLSDLENKSLSFVPHKVYCLKSTRFNSKHYTVKLKCSSIVTDSSIIIEISYRSLGMFKIRIFPSFNINNPGKIKYKHKFPLEYKQNKILKGLFFWMNSIKDNPNKGLRGDSNMGRIIYLHLKNQKFADTTCDRVFYDELKDYERYYSEKDENYYSDEDLDEENDELRYKDDISERNKNLGRSDKKLNEGYAQDS</sequence>
<reference evidence="2 3" key="1">
    <citation type="submission" date="2016-11" db="EMBL/GenBank/DDBJ databases">
        <title>The macronuclear genome of Stentor coeruleus: a giant cell with tiny introns.</title>
        <authorList>
            <person name="Slabodnick M."/>
            <person name="Ruby J.G."/>
            <person name="Reiff S.B."/>
            <person name="Swart E.C."/>
            <person name="Gosai S."/>
            <person name="Prabakaran S."/>
            <person name="Witkowska E."/>
            <person name="Larue G.E."/>
            <person name="Fisher S."/>
            <person name="Freeman R.M."/>
            <person name="Gunawardena J."/>
            <person name="Chu W."/>
            <person name="Stover N.A."/>
            <person name="Gregory B.D."/>
            <person name="Nowacki M."/>
            <person name="Derisi J."/>
            <person name="Roy S.W."/>
            <person name="Marshall W.F."/>
            <person name="Sood P."/>
        </authorList>
    </citation>
    <scope>NUCLEOTIDE SEQUENCE [LARGE SCALE GENOMIC DNA]</scope>
    <source>
        <strain evidence="2">WM001</strain>
    </source>
</reference>
<protein>
    <submittedName>
        <fullName evidence="2">Uncharacterized protein</fullName>
    </submittedName>
</protein>
<dbReference type="AlphaFoldDB" id="A0A1R2BPY0"/>
<name>A0A1R2BPY0_9CILI</name>